<keyword evidence="2" id="KW-1185">Reference proteome</keyword>
<protein>
    <submittedName>
        <fullName evidence="1">Uncharacterized protein</fullName>
    </submittedName>
</protein>
<dbReference type="Ensembl" id="ENSCINT00000034461.1">
    <property type="protein sequence ID" value="ENSCINP00000033641.1"/>
    <property type="gene ID" value="ENSCING00000020455.1"/>
</dbReference>
<reference evidence="2" key="1">
    <citation type="journal article" date="2002" name="Science">
        <title>The draft genome of Ciona intestinalis: insights into chordate and vertebrate origins.</title>
        <authorList>
            <person name="Dehal P."/>
            <person name="Satou Y."/>
            <person name="Campbell R.K."/>
            <person name="Chapman J."/>
            <person name="Degnan B."/>
            <person name="De Tomaso A."/>
            <person name="Davidson B."/>
            <person name="Di Gregorio A."/>
            <person name="Gelpke M."/>
            <person name="Goodstein D.M."/>
            <person name="Harafuji N."/>
            <person name="Hastings K.E."/>
            <person name="Ho I."/>
            <person name="Hotta K."/>
            <person name="Huang W."/>
            <person name="Kawashima T."/>
            <person name="Lemaire P."/>
            <person name="Martinez D."/>
            <person name="Meinertzhagen I.A."/>
            <person name="Necula S."/>
            <person name="Nonaka M."/>
            <person name="Putnam N."/>
            <person name="Rash S."/>
            <person name="Saiga H."/>
            <person name="Satake M."/>
            <person name="Terry A."/>
            <person name="Yamada L."/>
            <person name="Wang H.G."/>
            <person name="Awazu S."/>
            <person name="Azumi K."/>
            <person name="Boore J."/>
            <person name="Branno M."/>
            <person name="Chin-Bow S."/>
            <person name="DeSantis R."/>
            <person name="Doyle S."/>
            <person name="Francino P."/>
            <person name="Keys D.N."/>
            <person name="Haga S."/>
            <person name="Hayashi H."/>
            <person name="Hino K."/>
            <person name="Imai K.S."/>
            <person name="Inaba K."/>
            <person name="Kano S."/>
            <person name="Kobayashi K."/>
            <person name="Kobayashi M."/>
            <person name="Lee B.I."/>
            <person name="Makabe K.W."/>
            <person name="Manohar C."/>
            <person name="Matassi G."/>
            <person name="Medina M."/>
            <person name="Mochizuki Y."/>
            <person name="Mount S."/>
            <person name="Morishita T."/>
            <person name="Miura S."/>
            <person name="Nakayama A."/>
            <person name="Nishizaka S."/>
            <person name="Nomoto H."/>
            <person name="Ohta F."/>
            <person name="Oishi K."/>
            <person name="Rigoutsos I."/>
            <person name="Sano M."/>
            <person name="Sasaki A."/>
            <person name="Sasakura Y."/>
            <person name="Shoguchi E."/>
            <person name="Shin-i T."/>
            <person name="Spagnuolo A."/>
            <person name="Stainier D."/>
            <person name="Suzuki M.M."/>
            <person name="Tassy O."/>
            <person name="Takatori N."/>
            <person name="Tokuoka M."/>
            <person name="Yagi K."/>
            <person name="Yoshizaki F."/>
            <person name="Wada S."/>
            <person name="Zhang C."/>
            <person name="Hyatt P.D."/>
            <person name="Larimer F."/>
            <person name="Detter C."/>
            <person name="Doggett N."/>
            <person name="Glavina T."/>
            <person name="Hawkins T."/>
            <person name="Richardson P."/>
            <person name="Lucas S."/>
            <person name="Kohara Y."/>
            <person name="Levine M."/>
            <person name="Satoh N."/>
            <person name="Rokhsar D.S."/>
        </authorList>
    </citation>
    <scope>NUCLEOTIDE SEQUENCE [LARGE SCALE GENOMIC DNA]</scope>
</reference>
<reference evidence="1" key="2">
    <citation type="journal article" date="2008" name="Genome Biol.">
        <title>Improved genome assembly and evidence-based global gene model set for the chordate Ciona intestinalis: new insight into intron and operon populations.</title>
        <authorList>
            <person name="Satou Y."/>
            <person name="Mineta K."/>
            <person name="Ogasawara M."/>
            <person name="Sasakura Y."/>
            <person name="Shoguchi E."/>
            <person name="Ueno K."/>
            <person name="Yamada L."/>
            <person name="Matsumoto J."/>
            <person name="Wasserscheid J."/>
            <person name="Dewar K."/>
            <person name="Wiley G.B."/>
            <person name="Macmil S.L."/>
            <person name="Roe B.A."/>
            <person name="Zeller R.W."/>
            <person name="Hastings K.E."/>
            <person name="Lemaire P."/>
            <person name="Lindquist E."/>
            <person name="Endo T."/>
            <person name="Hotta K."/>
            <person name="Inaba K."/>
        </authorList>
    </citation>
    <scope>NUCLEOTIDE SEQUENCE [LARGE SCALE GENOMIC DNA]</scope>
    <source>
        <strain evidence="1">wild type</strain>
    </source>
</reference>
<proteinExistence type="predicted"/>
<dbReference type="Proteomes" id="UP000008144">
    <property type="component" value="Chromosome 7"/>
</dbReference>
<dbReference type="AlphaFoldDB" id="H2XVF7"/>
<evidence type="ECO:0000313" key="2">
    <source>
        <dbReference type="Proteomes" id="UP000008144"/>
    </source>
</evidence>
<dbReference type="EMBL" id="EAAA01002421">
    <property type="status" value="NOT_ANNOTATED_CDS"/>
    <property type="molecule type" value="Genomic_DNA"/>
</dbReference>
<reference evidence="1" key="4">
    <citation type="submission" date="2025-09" db="UniProtKB">
        <authorList>
            <consortium name="Ensembl"/>
        </authorList>
    </citation>
    <scope>IDENTIFICATION</scope>
</reference>
<sequence>MPKQFMRYRQYMQLFYKTVHSLSNKLYNLQLIG</sequence>
<dbReference type="HOGENOM" id="CLU_3384595_0_0_1"/>
<evidence type="ECO:0000313" key="1">
    <source>
        <dbReference type="Ensembl" id="ENSCINP00000033641.1"/>
    </source>
</evidence>
<reference evidence="1" key="3">
    <citation type="submission" date="2025-08" db="UniProtKB">
        <authorList>
            <consortium name="Ensembl"/>
        </authorList>
    </citation>
    <scope>IDENTIFICATION</scope>
</reference>
<organism evidence="1 2">
    <name type="scientific">Ciona intestinalis</name>
    <name type="common">Transparent sea squirt</name>
    <name type="synonym">Ascidia intestinalis</name>
    <dbReference type="NCBI Taxonomy" id="7719"/>
    <lineage>
        <taxon>Eukaryota</taxon>
        <taxon>Metazoa</taxon>
        <taxon>Chordata</taxon>
        <taxon>Tunicata</taxon>
        <taxon>Ascidiacea</taxon>
        <taxon>Phlebobranchia</taxon>
        <taxon>Cionidae</taxon>
        <taxon>Ciona</taxon>
    </lineage>
</organism>
<accession>H2XVF7</accession>
<dbReference type="InParanoid" id="H2XVF7"/>
<name>H2XVF7_CIOIN</name>